<dbReference type="EMBL" id="AVOT02116424">
    <property type="protein sequence ID" value="MBW0583932.1"/>
    <property type="molecule type" value="Genomic_DNA"/>
</dbReference>
<reference evidence="1" key="1">
    <citation type="submission" date="2021-03" db="EMBL/GenBank/DDBJ databases">
        <title>Draft genome sequence of rust myrtle Austropuccinia psidii MF-1, a brazilian biotype.</title>
        <authorList>
            <person name="Quecine M.C."/>
            <person name="Pachon D.M.R."/>
            <person name="Bonatelli M.L."/>
            <person name="Correr F.H."/>
            <person name="Franceschini L.M."/>
            <person name="Leite T.F."/>
            <person name="Margarido G.R.A."/>
            <person name="Almeida C.A."/>
            <person name="Ferrarezi J.A."/>
            <person name="Labate C.A."/>
        </authorList>
    </citation>
    <scope>NUCLEOTIDE SEQUENCE</scope>
    <source>
        <strain evidence="1">MF-1</strain>
    </source>
</reference>
<sequence>MPRQIQAQLCSEREYERPVILQEIYNQVKNNKKEKLQGRRSIDALIEILKEERFVWSSERDSDGHIPPCFALTPCNNRSPGVRVFINTPTQNLKSADQVSELEFSFSNPHSETCI</sequence>
<organism evidence="1 2">
    <name type="scientific">Austropuccinia psidii MF-1</name>
    <dbReference type="NCBI Taxonomy" id="1389203"/>
    <lineage>
        <taxon>Eukaryota</taxon>
        <taxon>Fungi</taxon>
        <taxon>Dikarya</taxon>
        <taxon>Basidiomycota</taxon>
        <taxon>Pucciniomycotina</taxon>
        <taxon>Pucciniomycetes</taxon>
        <taxon>Pucciniales</taxon>
        <taxon>Sphaerophragmiaceae</taxon>
        <taxon>Austropuccinia</taxon>
    </lineage>
</organism>
<keyword evidence="2" id="KW-1185">Reference proteome</keyword>
<protein>
    <submittedName>
        <fullName evidence="1">Uncharacterized protein</fullName>
    </submittedName>
</protein>
<dbReference type="AlphaFoldDB" id="A0A9Q3KN38"/>
<evidence type="ECO:0000313" key="1">
    <source>
        <dbReference type="EMBL" id="MBW0583932.1"/>
    </source>
</evidence>
<comment type="caution">
    <text evidence="1">The sequence shown here is derived from an EMBL/GenBank/DDBJ whole genome shotgun (WGS) entry which is preliminary data.</text>
</comment>
<gene>
    <name evidence="1" type="ORF">O181_123647</name>
</gene>
<accession>A0A9Q3KN38</accession>
<evidence type="ECO:0000313" key="2">
    <source>
        <dbReference type="Proteomes" id="UP000765509"/>
    </source>
</evidence>
<name>A0A9Q3KN38_9BASI</name>
<proteinExistence type="predicted"/>
<dbReference type="OrthoDB" id="2507671at2759"/>
<dbReference type="Proteomes" id="UP000765509">
    <property type="component" value="Unassembled WGS sequence"/>
</dbReference>